<feature type="compositionally biased region" description="Low complexity" evidence="1">
    <location>
        <begin position="1125"/>
        <end position="1148"/>
    </location>
</feature>
<feature type="region of interest" description="Disordered" evidence="1">
    <location>
        <begin position="1086"/>
        <end position="1156"/>
    </location>
</feature>
<gene>
    <name evidence="2" type="ORF">HXX76_010616</name>
</gene>
<evidence type="ECO:0000256" key="1">
    <source>
        <dbReference type="SAM" id="MobiDB-lite"/>
    </source>
</evidence>
<keyword evidence="3" id="KW-1185">Reference proteome</keyword>
<organism evidence="2 3">
    <name type="scientific">Chlamydomonas incerta</name>
    <dbReference type="NCBI Taxonomy" id="51695"/>
    <lineage>
        <taxon>Eukaryota</taxon>
        <taxon>Viridiplantae</taxon>
        <taxon>Chlorophyta</taxon>
        <taxon>core chlorophytes</taxon>
        <taxon>Chlorophyceae</taxon>
        <taxon>CS clade</taxon>
        <taxon>Chlamydomonadales</taxon>
        <taxon>Chlamydomonadaceae</taxon>
        <taxon>Chlamydomonas</taxon>
    </lineage>
</organism>
<feature type="region of interest" description="Disordered" evidence="1">
    <location>
        <begin position="1037"/>
        <end position="1072"/>
    </location>
</feature>
<reference evidence="2" key="1">
    <citation type="journal article" date="2020" name="bioRxiv">
        <title>Comparative genomics of Chlamydomonas.</title>
        <authorList>
            <person name="Craig R.J."/>
            <person name="Hasan A.R."/>
            <person name="Ness R.W."/>
            <person name="Keightley P.D."/>
        </authorList>
    </citation>
    <scope>NUCLEOTIDE SEQUENCE</scope>
    <source>
        <strain evidence="2">SAG 7.73</strain>
    </source>
</reference>
<accession>A0A835SMP8</accession>
<evidence type="ECO:0000313" key="2">
    <source>
        <dbReference type="EMBL" id="KAG2429834.1"/>
    </source>
</evidence>
<feature type="compositionally biased region" description="Low complexity" evidence="1">
    <location>
        <begin position="1047"/>
        <end position="1058"/>
    </location>
</feature>
<protein>
    <submittedName>
        <fullName evidence="2">Uncharacterized protein</fullName>
    </submittedName>
</protein>
<feature type="region of interest" description="Disordered" evidence="1">
    <location>
        <begin position="1173"/>
        <end position="1197"/>
    </location>
</feature>
<sequence>MARLLPTPGAGRPSNALAFSEALAEGQHDLLPAVAAFRTVLSNAVNTATDWADAYQQVAGLAGLAACELLLGLAHSEPRDAALAASHAAAALTEALITSYSIAKMEAAKAAATAEQDALFDACGGGGGGGSSRRAPNTYAVAAGCASSSNSCDAMGILGLSVEELGCQECVLSVLAFALSALHGTVRSQPEACCRQAQDLLLQLRSLPGVAALAPPAGAGSSGAAAEREDWDASSGAGLGVWRPPGGMGPASFVVQLRRTATADGDAEHQQLLPPALESFARFLRQVADTLQRGLFPDSNNLVGGGGVVGSGGNPNGCMRSEVYLRASLEAAHHQVAEELESSRGVAAAPLLRSGGSGTAPSSGVGGGVLGALGGTWLRMGAMPEEGDGEEADSEEADWACGHDDHEEGGEGGGGGFVGAASAFSRYGAAAAAAAAVTAPSPAPGELTAAVDRLLRSRSVSGAASPALIATASGSAAAAVSAAVTATAPSSGRASGCCPDSPLAARAASVSGLGPRPSFAATGCAGATAAAAVGSSRALSRPLSLGPRAALASPFALSNSGCASPAFGTPTGPRSPAAAAAAAATAAGHSAGGGAVQALRSFTSMREPRLTGAGGGSGGSFTSQRSGLGGGGILAGSAAAAALASAGGSPCSSAAGSAVTSRANSFIGAAPNVAAMAAAAAAAAAVSRFGAETLAAAEQPGGGGAAGGGWGVSGLARRTTSLTIGVPGSGGSGPGATVLSPRHRYDVAAGFDGEYDEDEDEEEDAGGELAAVARRYRGRSRTSAGGATASSNQQVQWRQWQQSASGASHVATQEAAAAAAAAVGLGYPYPPVSPASSQACAGPRFYGRSEPGAALSGAAGGGGGVERGDCFDGDAAAAAVWTAGQLTEAYRSEGAAGADGGGAGALRRLPSTSTKSASGAAPSSPVTIVQCTGGGGGAAAAPGLTQTASFKKRSVSFAGVNGTPTISNSTPSDAGGAGGLYGTGGARGSSTGGGGGIQITRSSSIKILDRSSSGRSFSPSLSIGTCSAHAAPLAFHGRQEDEDEEPAGAWRGSSAAGGSSSGGAGADGGSSGVSFGADMGRAVAGTGGLMRTPSLHQRGLSSSGAPPALDSGGRSFLASNGGLLGTASRGSSSGAPTSTGGSSTSGRGLQVGGGGSSVVSRLAQSAYTAASTGTAVAGSAVPSSAGRPSTSGATAAGDKVQTGAAAFMAALGVTPAPLRA</sequence>
<feature type="compositionally biased region" description="Gly residues" evidence="1">
    <location>
        <begin position="975"/>
        <end position="997"/>
    </location>
</feature>
<feature type="region of interest" description="Disordered" evidence="1">
    <location>
        <begin position="961"/>
        <end position="998"/>
    </location>
</feature>
<dbReference type="EMBL" id="JAEHOC010000029">
    <property type="protein sequence ID" value="KAG2429834.1"/>
    <property type="molecule type" value="Genomic_DNA"/>
</dbReference>
<feature type="compositionally biased region" description="Polar residues" evidence="1">
    <location>
        <begin position="962"/>
        <end position="972"/>
    </location>
</feature>
<dbReference type="OrthoDB" id="10686847at2759"/>
<comment type="caution">
    <text evidence="2">The sequence shown here is derived from an EMBL/GenBank/DDBJ whole genome shotgun (WGS) entry which is preliminary data.</text>
</comment>
<name>A0A835SMP8_CHLIN</name>
<feature type="region of interest" description="Disordered" evidence="1">
    <location>
        <begin position="894"/>
        <end position="924"/>
    </location>
</feature>
<dbReference type="Proteomes" id="UP000650467">
    <property type="component" value="Unassembled WGS sequence"/>
</dbReference>
<feature type="compositionally biased region" description="Low complexity" evidence="1">
    <location>
        <begin position="1173"/>
        <end position="1189"/>
    </location>
</feature>
<feature type="compositionally biased region" description="Gly residues" evidence="1">
    <location>
        <begin position="1059"/>
        <end position="1071"/>
    </location>
</feature>
<evidence type="ECO:0000313" key="3">
    <source>
        <dbReference type="Proteomes" id="UP000650467"/>
    </source>
</evidence>
<dbReference type="AlphaFoldDB" id="A0A835SMP8"/>
<proteinExistence type="predicted"/>